<dbReference type="Pfam" id="PF14016">
    <property type="entry name" value="DUF4232"/>
    <property type="match status" value="1"/>
</dbReference>
<reference evidence="2 3" key="1">
    <citation type="submission" date="2024-06" db="EMBL/GenBank/DDBJ databases">
        <title>The Natural Products Discovery Center: Release of the First 8490 Sequenced Strains for Exploring Actinobacteria Biosynthetic Diversity.</title>
        <authorList>
            <person name="Kalkreuter E."/>
            <person name="Kautsar S.A."/>
            <person name="Yang D."/>
            <person name="Bader C.D."/>
            <person name="Teijaro C.N."/>
            <person name="Fluegel L."/>
            <person name="Davis C.M."/>
            <person name="Simpson J.R."/>
            <person name="Lauterbach L."/>
            <person name="Steele A.D."/>
            <person name="Gui C."/>
            <person name="Meng S."/>
            <person name="Li G."/>
            <person name="Viehrig K."/>
            <person name="Ye F."/>
            <person name="Su P."/>
            <person name="Kiefer A.F."/>
            <person name="Nichols A."/>
            <person name="Cepeda A.J."/>
            <person name="Yan W."/>
            <person name="Fan B."/>
            <person name="Jiang Y."/>
            <person name="Adhikari A."/>
            <person name="Zheng C.-J."/>
            <person name="Schuster L."/>
            <person name="Cowan T.M."/>
            <person name="Smanski M.J."/>
            <person name="Chevrette M.G."/>
            <person name="De Carvalho L.P.S."/>
            <person name="Shen B."/>
        </authorList>
    </citation>
    <scope>NUCLEOTIDE SEQUENCE [LARGE SCALE GENOMIC DNA]</scope>
    <source>
        <strain evidence="2 3">NPDC038104</strain>
    </source>
</reference>
<sequence>MGLSHATRHRGVLWTAAASLPLLFLLTGCRGGDDGASPGAERKPAGAGSAVERCHTSGLSASVGPGDAGAGQRSFSVALTNQSGRTCTVRGFPGAAFTDADGGRLGPDPERVGKPPAASVVLAAGESAWAALSFPDPRLTGSRAAQPETLLITPPDERRPLSVRWENGEVPVSDGAELSVTAFTAESRG</sequence>
<name>A0ABV2YQA2_9ACTN</name>
<accession>A0ABV2YQA2</accession>
<gene>
    <name evidence="2" type="ORF">AB0E65_27405</name>
</gene>
<organism evidence="2 3">
    <name type="scientific">Streptomyces fragilis</name>
    <dbReference type="NCBI Taxonomy" id="67301"/>
    <lineage>
        <taxon>Bacteria</taxon>
        <taxon>Bacillati</taxon>
        <taxon>Actinomycetota</taxon>
        <taxon>Actinomycetes</taxon>
        <taxon>Kitasatosporales</taxon>
        <taxon>Streptomycetaceae</taxon>
        <taxon>Streptomyces</taxon>
    </lineage>
</organism>
<dbReference type="RefSeq" id="WP_108955631.1">
    <property type="nucleotide sequence ID" value="NZ_BEVZ01000006.1"/>
</dbReference>
<evidence type="ECO:0000313" key="3">
    <source>
        <dbReference type="Proteomes" id="UP001550850"/>
    </source>
</evidence>
<keyword evidence="3" id="KW-1185">Reference proteome</keyword>
<dbReference type="InterPro" id="IPR025326">
    <property type="entry name" value="DUF4232"/>
</dbReference>
<evidence type="ECO:0000259" key="1">
    <source>
        <dbReference type="Pfam" id="PF14016"/>
    </source>
</evidence>
<feature type="domain" description="DUF4232" evidence="1">
    <location>
        <begin position="54"/>
        <end position="183"/>
    </location>
</feature>
<evidence type="ECO:0000313" key="2">
    <source>
        <dbReference type="EMBL" id="MEU3557906.1"/>
    </source>
</evidence>
<comment type="caution">
    <text evidence="2">The sequence shown here is derived from an EMBL/GenBank/DDBJ whole genome shotgun (WGS) entry which is preliminary data.</text>
</comment>
<dbReference type="Proteomes" id="UP001550850">
    <property type="component" value="Unassembled WGS sequence"/>
</dbReference>
<proteinExistence type="predicted"/>
<dbReference type="EMBL" id="JBEZUR010000074">
    <property type="protein sequence ID" value="MEU3557906.1"/>
    <property type="molecule type" value="Genomic_DNA"/>
</dbReference>
<protein>
    <submittedName>
        <fullName evidence="2">DUF4232 domain-containing protein</fullName>
    </submittedName>
</protein>